<dbReference type="Gene3D" id="1.10.10.60">
    <property type="entry name" value="Homeodomain-like"/>
    <property type="match status" value="1"/>
</dbReference>
<feature type="domain" description="RNA polymerase sigma factor 54 DNA-binding" evidence="9">
    <location>
        <begin position="253"/>
        <end position="403"/>
    </location>
</feature>
<dbReference type="PIRSF" id="PIRSF000774">
    <property type="entry name" value="RpoN"/>
    <property type="match status" value="1"/>
</dbReference>
<dbReference type="InterPro" id="IPR010982">
    <property type="entry name" value="Lambda_DNA-bd_dom_sf"/>
</dbReference>
<dbReference type="InterPro" id="IPR007634">
    <property type="entry name" value="RNA_pol_sigma_54_DNA-bd"/>
</dbReference>
<keyword evidence="2" id="KW-0240">DNA-directed RNA polymerase</keyword>
<dbReference type="AlphaFoldDB" id="A0A4R3TE66"/>
<evidence type="ECO:0000259" key="9">
    <source>
        <dbReference type="Pfam" id="PF04552"/>
    </source>
</evidence>
<keyword evidence="6" id="KW-0731">Sigma factor</keyword>
<dbReference type="InterPro" id="IPR000394">
    <property type="entry name" value="RNA_pol_sigma_54"/>
</dbReference>
<gene>
    <name evidence="11" type="ORF">EDD61_10877</name>
</gene>
<evidence type="ECO:0000256" key="4">
    <source>
        <dbReference type="ARBA" id="ARBA00022695"/>
    </source>
</evidence>
<dbReference type="GO" id="GO:0001216">
    <property type="term" value="F:DNA-binding transcription activator activity"/>
    <property type="evidence" value="ECO:0007669"/>
    <property type="project" value="InterPro"/>
</dbReference>
<keyword evidence="12" id="KW-1185">Reference proteome</keyword>
<organism evidence="11 12">
    <name type="scientific">Longicatena caecimuris</name>
    <dbReference type="NCBI Taxonomy" id="1796635"/>
    <lineage>
        <taxon>Bacteria</taxon>
        <taxon>Bacillati</taxon>
        <taxon>Bacillota</taxon>
        <taxon>Erysipelotrichia</taxon>
        <taxon>Erysipelotrichales</taxon>
        <taxon>Erysipelotrichaceae</taxon>
        <taxon>Longicatena</taxon>
    </lineage>
</organism>
<dbReference type="Pfam" id="PF04963">
    <property type="entry name" value="Sigma54_CBD"/>
    <property type="match status" value="1"/>
</dbReference>
<feature type="domain" description="RNA polymerase sigma factor 54 core-binding" evidence="10">
    <location>
        <begin position="62"/>
        <end position="240"/>
    </location>
</feature>
<dbReference type="PANTHER" id="PTHR32248:SF4">
    <property type="entry name" value="RNA POLYMERASE SIGMA-54 FACTOR"/>
    <property type="match status" value="1"/>
</dbReference>
<evidence type="ECO:0000256" key="6">
    <source>
        <dbReference type="ARBA" id="ARBA00023082"/>
    </source>
</evidence>
<dbReference type="PROSITE" id="PS50044">
    <property type="entry name" value="SIGMA54_3"/>
    <property type="match status" value="1"/>
</dbReference>
<sequence length="405" mass="47027">MKQNLAIQQTLQQKYLLTQKNQNALEVLKMNHEEITKLVLQFAQRNPMFACRFHQEKGYEMMDTVHAPISLKEELYYQLHTCKTSIREDIAAYLIESLDENGYININEEEVAHAFQVTLQEVQDVFTILRTFEPSGVFAKDAADSLYLQCLHMGNTKGAYLLKHHADAILSHDLSSIAKQMNLTIEEIKDILHSIRKCHPYPCAPYQTQTTINITPEVDIIVEDEEIRIEPISVFTPSLHQEYVSMMEEHPQLKQYFQEASIFVDMLHRRNASLLMIINELVTLQKGYFLYHDELRPCTLKDIAQKLGMHESTVSRALHQKYYRFEGECYAFKQLFSAMTCQGDSADGIRKAILSIIRQEDKHKPFSDQQLVIKLSAMDLKVSRRTVAKYREQLHIPGSSQRKLR</sequence>
<dbReference type="EMBL" id="SMBP01000008">
    <property type="protein sequence ID" value="TCU60218.1"/>
    <property type="molecule type" value="Genomic_DNA"/>
</dbReference>
<dbReference type="GO" id="GO:0003677">
    <property type="term" value="F:DNA binding"/>
    <property type="evidence" value="ECO:0007669"/>
    <property type="project" value="UniProtKB-KW"/>
</dbReference>
<dbReference type="Gene3D" id="1.10.10.1330">
    <property type="entry name" value="RNA polymerase sigma-54 factor, core-binding domain"/>
    <property type="match status" value="1"/>
</dbReference>
<keyword evidence="5" id="KW-0805">Transcription regulation</keyword>
<dbReference type="PANTHER" id="PTHR32248">
    <property type="entry name" value="RNA POLYMERASE SIGMA-54 FACTOR"/>
    <property type="match status" value="1"/>
</dbReference>
<evidence type="ECO:0000256" key="7">
    <source>
        <dbReference type="ARBA" id="ARBA00023125"/>
    </source>
</evidence>
<evidence type="ECO:0000259" key="10">
    <source>
        <dbReference type="Pfam" id="PF04963"/>
    </source>
</evidence>
<evidence type="ECO:0000256" key="8">
    <source>
        <dbReference type="ARBA" id="ARBA00023163"/>
    </source>
</evidence>
<dbReference type="PROSITE" id="PS00718">
    <property type="entry name" value="SIGMA54_2"/>
    <property type="match status" value="1"/>
</dbReference>
<dbReference type="Proteomes" id="UP000295773">
    <property type="component" value="Unassembled WGS sequence"/>
</dbReference>
<protein>
    <submittedName>
        <fullName evidence="11">RNA polymerase RpoN-/SigL-like sigma 54 subunit</fullName>
    </submittedName>
</protein>
<evidence type="ECO:0000256" key="5">
    <source>
        <dbReference type="ARBA" id="ARBA00023015"/>
    </source>
</evidence>
<dbReference type="GO" id="GO:0006352">
    <property type="term" value="P:DNA-templated transcription initiation"/>
    <property type="evidence" value="ECO:0007669"/>
    <property type="project" value="InterPro"/>
</dbReference>
<comment type="caution">
    <text evidence="11">The sequence shown here is derived from an EMBL/GenBank/DDBJ whole genome shotgun (WGS) entry which is preliminary data.</text>
</comment>
<dbReference type="NCBIfam" id="TIGR02395">
    <property type="entry name" value="rpoN_sigma"/>
    <property type="match status" value="1"/>
</dbReference>
<dbReference type="InterPro" id="IPR007046">
    <property type="entry name" value="RNA_pol_sigma_54_core-bd"/>
</dbReference>
<evidence type="ECO:0000256" key="2">
    <source>
        <dbReference type="ARBA" id="ARBA00022478"/>
    </source>
</evidence>
<dbReference type="GO" id="GO:0016779">
    <property type="term" value="F:nucleotidyltransferase activity"/>
    <property type="evidence" value="ECO:0007669"/>
    <property type="project" value="UniProtKB-KW"/>
</dbReference>
<keyword evidence="7" id="KW-0238">DNA-binding</keyword>
<evidence type="ECO:0000313" key="12">
    <source>
        <dbReference type="Proteomes" id="UP000295773"/>
    </source>
</evidence>
<accession>A0A4R3TE66</accession>
<evidence type="ECO:0000256" key="3">
    <source>
        <dbReference type="ARBA" id="ARBA00022679"/>
    </source>
</evidence>
<dbReference type="GO" id="GO:0000428">
    <property type="term" value="C:DNA-directed RNA polymerase complex"/>
    <property type="evidence" value="ECO:0007669"/>
    <property type="project" value="UniProtKB-KW"/>
</dbReference>
<keyword evidence="4" id="KW-0548">Nucleotidyltransferase</keyword>
<dbReference type="InterPro" id="IPR038709">
    <property type="entry name" value="RpoN_core-bd_sf"/>
</dbReference>
<reference evidence="11 12" key="1">
    <citation type="submission" date="2019-03" db="EMBL/GenBank/DDBJ databases">
        <title>Genomic Encyclopedia of Type Strains, Phase IV (KMG-IV): sequencing the most valuable type-strain genomes for metagenomic binning, comparative biology and taxonomic classification.</title>
        <authorList>
            <person name="Goeker M."/>
        </authorList>
    </citation>
    <scope>NUCLEOTIDE SEQUENCE [LARGE SCALE GENOMIC DNA]</scope>
    <source>
        <strain evidence="11 12">DSM 29481</strain>
    </source>
</reference>
<name>A0A4R3TE66_9FIRM</name>
<evidence type="ECO:0000313" key="11">
    <source>
        <dbReference type="EMBL" id="TCU60218.1"/>
    </source>
</evidence>
<dbReference type="Pfam" id="PF04552">
    <property type="entry name" value="Sigma54_DBD"/>
    <property type="match status" value="1"/>
</dbReference>
<keyword evidence="3" id="KW-0808">Transferase</keyword>
<keyword evidence="8" id="KW-0804">Transcription</keyword>
<dbReference type="RefSeq" id="WP_132224588.1">
    <property type="nucleotide sequence ID" value="NZ_JANKBG010000008.1"/>
</dbReference>
<evidence type="ECO:0000256" key="1">
    <source>
        <dbReference type="ARBA" id="ARBA00008798"/>
    </source>
</evidence>
<proteinExistence type="inferred from homology"/>
<comment type="similarity">
    <text evidence="1">Belongs to the sigma-54 factor family.</text>
</comment>
<dbReference type="Gene3D" id="1.10.260.40">
    <property type="entry name" value="lambda repressor-like DNA-binding domains"/>
    <property type="match status" value="1"/>
</dbReference>
<dbReference type="PRINTS" id="PR00045">
    <property type="entry name" value="SIGMA54FCT"/>
</dbReference>
<dbReference type="GO" id="GO:0016987">
    <property type="term" value="F:sigma factor activity"/>
    <property type="evidence" value="ECO:0007669"/>
    <property type="project" value="UniProtKB-KW"/>
</dbReference>